<dbReference type="EMBL" id="GGEC01062503">
    <property type="protein sequence ID" value="MBX42987.1"/>
    <property type="molecule type" value="Transcribed_RNA"/>
</dbReference>
<keyword evidence="1" id="KW-1133">Transmembrane helix</keyword>
<evidence type="ECO:0000256" key="1">
    <source>
        <dbReference type="SAM" id="Phobius"/>
    </source>
</evidence>
<reference evidence="2" key="1">
    <citation type="submission" date="2018-02" db="EMBL/GenBank/DDBJ databases">
        <title>Rhizophora mucronata_Transcriptome.</title>
        <authorList>
            <person name="Meera S.P."/>
            <person name="Sreeshan A."/>
            <person name="Augustine A."/>
        </authorList>
    </citation>
    <scope>NUCLEOTIDE SEQUENCE</scope>
    <source>
        <tissue evidence="2">Leaf</tissue>
    </source>
</reference>
<sequence>MCKIFFPHLFMNYGFCFLSSMFVQ</sequence>
<name>A0A2P2NKI1_RHIMU</name>
<organism evidence="2">
    <name type="scientific">Rhizophora mucronata</name>
    <name type="common">Asiatic mangrove</name>
    <dbReference type="NCBI Taxonomy" id="61149"/>
    <lineage>
        <taxon>Eukaryota</taxon>
        <taxon>Viridiplantae</taxon>
        <taxon>Streptophyta</taxon>
        <taxon>Embryophyta</taxon>
        <taxon>Tracheophyta</taxon>
        <taxon>Spermatophyta</taxon>
        <taxon>Magnoliopsida</taxon>
        <taxon>eudicotyledons</taxon>
        <taxon>Gunneridae</taxon>
        <taxon>Pentapetalae</taxon>
        <taxon>rosids</taxon>
        <taxon>fabids</taxon>
        <taxon>Malpighiales</taxon>
        <taxon>Rhizophoraceae</taxon>
        <taxon>Rhizophora</taxon>
    </lineage>
</organism>
<proteinExistence type="predicted"/>
<feature type="transmembrane region" description="Helical" evidence="1">
    <location>
        <begin position="6"/>
        <end position="23"/>
    </location>
</feature>
<keyword evidence="1" id="KW-0812">Transmembrane</keyword>
<accession>A0A2P2NKI1</accession>
<evidence type="ECO:0000313" key="2">
    <source>
        <dbReference type="EMBL" id="MBX42987.1"/>
    </source>
</evidence>
<protein>
    <submittedName>
        <fullName evidence="2">Uncharacterized protein</fullName>
    </submittedName>
</protein>
<dbReference type="AlphaFoldDB" id="A0A2P2NKI1"/>
<keyword evidence="1" id="KW-0472">Membrane</keyword>